<dbReference type="InterPro" id="IPR001389">
    <property type="entry name" value="Flocculin"/>
</dbReference>
<dbReference type="InterPro" id="IPR018871">
    <property type="entry name" value="GLEYA_adhesin_domain"/>
</dbReference>
<evidence type="ECO:0000313" key="3">
    <source>
        <dbReference type="EMBL" id="SGZ41788.1"/>
    </source>
</evidence>
<dbReference type="Pfam" id="PF00624">
    <property type="entry name" value="Flocculin"/>
    <property type="match status" value="8"/>
</dbReference>
<feature type="signal peptide" evidence="1">
    <location>
        <begin position="1"/>
        <end position="19"/>
    </location>
</feature>
<organism evidence="3 4">
    <name type="scientific">Hanseniaspora guilliermondii</name>
    <dbReference type="NCBI Taxonomy" id="56406"/>
    <lineage>
        <taxon>Eukaryota</taxon>
        <taxon>Fungi</taxon>
        <taxon>Dikarya</taxon>
        <taxon>Ascomycota</taxon>
        <taxon>Saccharomycotina</taxon>
        <taxon>Saccharomycetes</taxon>
        <taxon>Saccharomycodales</taxon>
        <taxon>Saccharomycodaceae</taxon>
        <taxon>Hanseniaspora</taxon>
    </lineage>
</organism>
<keyword evidence="4" id="KW-1185">Reference proteome</keyword>
<dbReference type="PROSITE" id="PS51820">
    <property type="entry name" value="PA14"/>
    <property type="match status" value="1"/>
</dbReference>
<sequence>MKSALNILFTFILLQTANAVGQQSFDSKIGCQIDNNMQFESGLSGSVYYYPWLSYNTGTKKGRQDSSLYTTEAYLSGGYIGDGSIITQDHTVYTKPGVIATDVTATELYFRNDSPCDANGCEGEVWLDLDYFSNADGTAVSVPFKQFAFHMNGYIIPNITGQYIINLNYIDDLAIINIGSNGFKSPNCCGNYSPTGDVSGNNTIQSIWTSNGPSGINEAVLQLVAGVAYPIEIFYVNRGAAGALQLEYIDPNGDSHKTFEGFIYHLSSEAVCNYVEKHVSTIEWDQSSTSYSSTSDTSILTETNSYLSDAAVTFTGTLVQETDIVYVPVPTVSTYWTGSNTFTTTSYSTTTDTDGNPVTKSIIYVKTPESTTTELWTGSYTYTTSSSAVIINSMGSTVTSPIVVVKTPESTITKPWTGTATTTVTSDVVVTGTDGKPTTETVIVVETPESTITVPWTGSITSTTTSSTVVTGTDGKPTTETVIVVETPESTITKPWTGSVISTTTSYTVVNGTDGNPTSSPIVVVETPESTITVPWTGSITSTTTSSTVVTGTDGKPTTETVIVVETPDSTITKPWTGTATTTITSDVVVTGEDNKETTSTVIVVETPESTITVPWTGSITSTTTSSTVVTGTDGKPTTETVIVVETPASIITKPWTGSITSTTTSSTVVTGTDGKPTTETVIVVETPASTITKIGRAHV</sequence>
<protein>
    <recommendedName>
        <fullName evidence="2">PA14 domain-containing protein</fullName>
    </recommendedName>
</protein>
<reference evidence="4" key="1">
    <citation type="submission" date="2016-11" db="EMBL/GenBank/DDBJ databases">
        <authorList>
            <person name="Guldener U."/>
        </authorList>
    </citation>
    <scope>NUCLEOTIDE SEQUENCE [LARGE SCALE GENOMIC DNA]</scope>
</reference>
<evidence type="ECO:0000259" key="2">
    <source>
        <dbReference type="PROSITE" id="PS51820"/>
    </source>
</evidence>
<name>A0A1L0B7I0_9ASCO</name>
<evidence type="ECO:0000313" key="4">
    <source>
        <dbReference type="Proteomes" id="UP000183365"/>
    </source>
</evidence>
<feature type="domain" description="PA14" evidence="2">
    <location>
        <begin position="93"/>
        <end position="262"/>
    </location>
</feature>
<dbReference type="Proteomes" id="UP000183365">
    <property type="component" value="Unassembled WGS sequence"/>
</dbReference>
<accession>A0A1L0B7I0</accession>
<gene>
    <name evidence="3" type="ORF">HGUI_03989</name>
</gene>
<dbReference type="OrthoDB" id="3973407at2759"/>
<keyword evidence="1" id="KW-0732">Signal</keyword>
<dbReference type="VEuPathDB" id="FungiDB:HGUI_03989"/>
<dbReference type="Gene3D" id="2.60.120.1560">
    <property type="match status" value="1"/>
</dbReference>
<dbReference type="EMBL" id="FQNF01000156">
    <property type="protein sequence ID" value="SGZ41788.1"/>
    <property type="molecule type" value="Genomic_DNA"/>
</dbReference>
<proteinExistence type="predicted"/>
<dbReference type="Pfam" id="PF10528">
    <property type="entry name" value="GLEYA"/>
    <property type="match status" value="1"/>
</dbReference>
<feature type="chain" id="PRO_5012814826" description="PA14 domain-containing protein" evidence="1">
    <location>
        <begin position="20"/>
        <end position="700"/>
    </location>
</feature>
<dbReference type="AlphaFoldDB" id="A0A1L0B7I0"/>
<dbReference type="GO" id="GO:0000128">
    <property type="term" value="P:flocculation"/>
    <property type="evidence" value="ECO:0007669"/>
    <property type="project" value="InterPro"/>
</dbReference>
<evidence type="ECO:0000256" key="1">
    <source>
        <dbReference type="SAM" id="SignalP"/>
    </source>
</evidence>
<dbReference type="InterPro" id="IPR037524">
    <property type="entry name" value="PA14/GLEYA"/>
</dbReference>